<keyword evidence="1" id="KW-0812">Transmembrane</keyword>
<evidence type="ECO:0000313" key="3">
    <source>
        <dbReference type="Proteomes" id="UP001379444"/>
    </source>
</evidence>
<dbReference type="EMBL" id="CP125967">
    <property type="protein sequence ID" value="WWO39290.1"/>
    <property type="molecule type" value="Genomic_DNA"/>
</dbReference>
<keyword evidence="1" id="KW-1133">Transmembrane helix</keyword>
<evidence type="ECO:0000313" key="2">
    <source>
        <dbReference type="EMBL" id="WWO39290.1"/>
    </source>
</evidence>
<protein>
    <recommendedName>
        <fullName evidence="4">Flp pilus-assembly TadG-like N-terminal domain-containing protein</fullName>
    </recommendedName>
</protein>
<gene>
    <name evidence="2" type="ORF">QNA12_04585</name>
</gene>
<dbReference type="RefSeq" id="WP_264496718.1">
    <property type="nucleotide sequence ID" value="NZ_CP109947.1"/>
</dbReference>
<evidence type="ECO:0008006" key="4">
    <source>
        <dbReference type="Google" id="ProtNLM"/>
    </source>
</evidence>
<feature type="transmembrane region" description="Helical" evidence="1">
    <location>
        <begin position="36"/>
        <end position="54"/>
    </location>
</feature>
<organism evidence="2 3">
    <name type="scientific">Pectobacterium cacticida</name>
    <dbReference type="NCBI Taxonomy" id="69221"/>
    <lineage>
        <taxon>Bacteria</taxon>
        <taxon>Pseudomonadati</taxon>
        <taxon>Pseudomonadota</taxon>
        <taxon>Gammaproteobacteria</taxon>
        <taxon>Enterobacterales</taxon>
        <taxon>Pectobacteriaceae</taxon>
        <taxon>Pectobacterium</taxon>
    </lineage>
</organism>
<evidence type="ECO:0000256" key="1">
    <source>
        <dbReference type="SAM" id="Phobius"/>
    </source>
</evidence>
<name>A0ABZ2GEI3_9GAMM</name>
<proteinExistence type="predicted"/>
<reference evidence="2 3" key="1">
    <citation type="journal article" date="2024" name="Front. Plant Sci.">
        <title>Comprehensive phenomic and genomic studies of the species, Pectobacterium cacticida and proposal for reclassification as Alcorniella cacticida comb. nov.</title>
        <authorList>
            <person name="Jonca J."/>
            <person name="Pirhonen M."/>
            <person name="Waleron M.M."/>
            <person name="Gawor J."/>
            <person name="Mrozik A."/>
            <person name="Smoktunowicz M."/>
            <person name="Waleron K."/>
            <person name="Waleron M."/>
        </authorList>
    </citation>
    <scope>NUCLEOTIDE SEQUENCE [LARGE SCALE GENOMIC DNA]</scope>
    <source>
        <strain evidence="2 3">DPMP6</strain>
    </source>
</reference>
<sequence length="538" mass="59386">MKTKVGNGNMAKQTNGKNRCSAALTRFWRQERGAGTAFYVLGMMALLVTGAFIVDTMSATGDAAQIKRATDAAALAVGHQATILSEQHYDPTQIRELAFEYVKNNLGLNSALVDVLTVDAITVSESRSGSTRRRFTVTVNFDTTPNLMDLGAKRQAIYSTAEVVSRPTEIAMMMPVVVGMTGDDIRVLQNVTRTFAKRMLGDSDATRDNLWISLVPYSQSVNVYDANDPDRIRRWAEPGALNPPELAALFRSGYASLADRRIPDRRANLLCMYRGLGDEENFFWDEPPVGQFRIYYREDLPANGSPGAPPIPWTGPNPGFDDTSAVDTRWMVADRGCPNAALLPLTNDESKLEARIQEFTPRFNVNYAIAMSWAGAALSPNMRGTDGWGDSKLPLDFSTNGNNDGQKVIVMLADTAGDWFDTDTYNFNRNQFSGQLGGLGARDFAKKRFHDLCESFRARDIKLYFVGVRPGDAESFGRGLFDQDATPGLMVCTEGKKRMSFIDGAGFGDRGVEKQLLQRLDRIADQIETEGGYVRLVE</sequence>
<accession>A0ABZ2GEI3</accession>
<dbReference type="Proteomes" id="UP001379444">
    <property type="component" value="Chromosome"/>
</dbReference>
<keyword evidence="3" id="KW-1185">Reference proteome</keyword>
<keyword evidence="1" id="KW-0472">Membrane</keyword>